<dbReference type="Pfam" id="PF13765">
    <property type="entry name" value="PRY"/>
    <property type="match status" value="1"/>
</dbReference>
<dbReference type="InterPro" id="IPR000315">
    <property type="entry name" value="Znf_B-box"/>
</dbReference>
<feature type="domain" description="B30.2/SPRY" evidence="6">
    <location>
        <begin position="204"/>
        <end position="395"/>
    </location>
</feature>
<accession>A0A9Q1I8D5</accession>
<dbReference type="InterPro" id="IPR043136">
    <property type="entry name" value="B30.2/SPRY_sf"/>
</dbReference>
<protein>
    <submittedName>
        <fullName evidence="7">Uncharacterized protein</fullName>
    </submittedName>
</protein>
<dbReference type="SMART" id="SM00589">
    <property type="entry name" value="PRY"/>
    <property type="match status" value="1"/>
</dbReference>
<dbReference type="Pfam" id="PF00622">
    <property type="entry name" value="SPRY"/>
    <property type="match status" value="1"/>
</dbReference>
<organism evidence="7 8">
    <name type="scientific">Conger conger</name>
    <name type="common">Conger eel</name>
    <name type="synonym">Muraena conger</name>
    <dbReference type="NCBI Taxonomy" id="82655"/>
    <lineage>
        <taxon>Eukaryota</taxon>
        <taxon>Metazoa</taxon>
        <taxon>Chordata</taxon>
        <taxon>Craniata</taxon>
        <taxon>Vertebrata</taxon>
        <taxon>Euteleostomi</taxon>
        <taxon>Actinopterygii</taxon>
        <taxon>Neopterygii</taxon>
        <taxon>Teleostei</taxon>
        <taxon>Anguilliformes</taxon>
        <taxon>Congridae</taxon>
        <taxon>Conger</taxon>
    </lineage>
</organism>
<evidence type="ECO:0000256" key="3">
    <source>
        <dbReference type="PROSITE-ProRule" id="PRU00024"/>
    </source>
</evidence>
<dbReference type="AlphaFoldDB" id="A0A9Q1I8D5"/>
<keyword evidence="2" id="KW-0862">Zinc</keyword>
<dbReference type="InterPro" id="IPR013320">
    <property type="entry name" value="ConA-like_dom_sf"/>
</dbReference>
<dbReference type="Gene3D" id="3.30.160.60">
    <property type="entry name" value="Classic Zinc Finger"/>
    <property type="match status" value="1"/>
</dbReference>
<keyword evidence="4" id="KW-0175">Coiled coil</keyword>
<dbReference type="FunFam" id="2.60.120.920:FF:000004">
    <property type="entry name" value="Butyrophilin subfamily 1 member A1"/>
    <property type="match status" value="1"/>
</dbReference>
<evidence type="ECO:0000259" key="5">
    <source>
        <dbReference type="PROSITE" id="PS50119"/>
    </source>
</evidence>
<dbReference type="PRINTS" id="PR01407">
    <property type="entry name" value="BUTYPHLNCDUF"/>
</dbReference>
<keyword evidence="1 3" id="KW-0863">Zinc-finger</keyword>
<dbReference type="Pfam" id="PF00643">
    <property type="entry name" value="zf-B_box"/>
    <property type="match status" value="1"/>
</dbReference>
<proteinExistence type="predicted"/>
<evidence type="ECO:0000256" key="2">
    <source>
        <dbReference type="ARBA" id="ARBA00022833"/>
    </source>
</evidence>
<dbReference type="OrthoDB" id="6105938at2759"/>
<dbReference type="CDD" id="cd12893">
    <property type="entry name" value="SPRY_PRY_TRIM35"/>
    <property type="match status" value="1"/>
</dbReference>
<dbReference type="Proteomes" id="UP001152803">
    <property type="component" value="Unassembled WGS sequence"/>
</dbReference>
<dbReference type="GO" id="GO:0008270">
    <property type="term" value="F:zinc ion binding"/>
    <property type="evidence" value="ECO:0007669"/>
    <property type="project" value="UniProtKB-KW"/>
</dbReference>
<keyword evidence="8" id="KW-1185">Reference proteome</keyword>
<dbReference type="Gene3D" id="2.60.120.920">
    <property type="match status" value="1"/>
</dbReference>
<feature type="coiled-coil region" evidence="4">
    <location>
        <begin position="130"/>
        <end position="164"/>
    </location>
</feature>
<comment type="caution">
    <text evidence="7">The sequence shown here is derived from an EMBL/GenBank/DDBJ whole genome shotgun (WGS) entry which is preliminary data.</text>
</comment>
<gene>
    <name evidence="7" type="ORF">COCON_G00003750</name>
</gene>
<feature type="domain" description="B box-type" evidence="5">
    <location>
        <begin position="18"/>
        <end position="57"/>
    </location>
</feature>
<dbReference type="PANTHER" id="PTHR24103">
    <property type="entry name" value="E3 UBIQUITIN-PROTEIN LIGASE TRIM"/>
    <property type="match status" value="1"/>
</dbReference>
<evidence type="ECO:0000256" key="4">
    <source>
        <dbReference type="SAM" id="Coils"/>
    </source>
</evidence>
<dbReference type="InterPro" id="IPR001870">
    <property type="entry name" value="B30.2/SPRY"/>
</dbReference>
<evidence type="ECO:0000313" key="8">
    <source>
        <dbReference type="Proteomes" id="UP001152803"/>
    </source>
</evidence>
<dbReference type="SMART" id="SM00449">
    <property type="entry name" value="SPRY"/>
    <property type="match status" value="1"/>
</dbReference>
<dbReference type="Pfam" id="PF25600">
    <property type="entry name" value="TRIM_CC"/>
    <property type="match status" value="1"/>
</dbReference>
<dbReference type="PROSITE" id="PS50119">
    <property type="entry name" value="ZF_BBOX"/>
    <property type="match status" value="1"/>
</dbReference>
<dbReference type="InterPro" id="IPR006574">
    <property type="entry name" value="PRY"/>
</dbReference>
<dbReference type="InterPro" id="IPR003879">
    <property type="entry name" value="Butyrophylin_SPRY"/>
</dbReference>
<name>A0A9Q1I8D5_CONCO</name>
<sequence>MIDPSQGASHRISRATSHAEKQCGIHSRELVLYCEHCEVPVCIDCTTQHPGHGIRPLDTAVPWCKEELDIKLKVLDEKYEFFKRLKRTYNATSEYIQSQAQQTEKLIKTEFEKLHGFLSEAEAGRIAMLREEEELKKRGMAERIASLNRDIAALTDLIRSVKREMGADNLCFLQNFQALKRRAQWTAGDPPEVPDSLINVAQHLGDLSFRVWEQMQSRIPHIPVILDPNTASPWLSLSPGMSGVSGSKERLPLPDNGDRFDPCVFVLGSEGFSSGRHSWDVCVGENPKWIVGVCKKSLPRKRKFTMSPKSGVWSVGLSKGVYSALTVPRTQLHLQKLEKIRVKLNCEKGTVSFWDPSNEQHICTFNDAFTEPVFPLLGPGIHAEALTIAPTKVSIHY</sequence>
<dbReference type="PROSITE" id="PS50188">
    <property type="entry name" value="B302_SPRY"/>
    <property type="match status" value="1"/>
</dbReference>
<dbReference type="InterPro" id="IPR003877">
    <property type="entry name" value="SPRY_dom"/>
</dbReference>
<dbReference type="EMBL" id="JAFJMO010000001">
    <property type="protein sequence ID" value="KAJ8287716.1"/>
    <property type="molecule type" value="Genomic_DNA"/>
</dbReference>
<evidence type="ECO:0000313" key="7">
    <source>
        <dbReference type="EMBL" id="KAJ8287716.1"/>
    </source>
</evidence>
<evidence type="ECO:0000256" key="1">
    <source>
        <dbReference type="ARBA" id="ARBA00022771"/>
    </source>
</evidence>
<dbReference type="InterPro" id="IPR050143">
    <property type="entry name" value="TRIM/RBCC"/>
</dbReference>
<dbReference type="SUPFAM" id="SSF49899">
    <property type="entry name" value="Concanavalin A-like lectins/glucanases"/>
    <property type="match status" value="1"/>
</dbReference>
<dbReference type="InterPro" id="IPR058030">
    <property type="entry name" value="TRIM8/14/16/25/29/45/65_CC"/>
</dbReference>
<keyword evidence="1 3" id="KW-0479">Metal-binding</keyword>
<evidence type="ECO:0000259" key="6">
    <source>
        <dbReference type="PROSITE" id="PS50188"/>
    </source>
</evidence>
<dbReference type="SMART" id="SM00336">
    <property type="entry name" value="BBOX"/>
    <property type="match status" value="1"/>
</dbReference>
<reference evidence="7" key="1">
    <citation type="journal article" date="2023" name="Science">
        <title>Genome structures resolve the early diversification of teleost fishes.</title>
        <authorList>
            <person name="Parey E."/>
            <person name="Louis A."/>
            <person name="Montfort J."/>
            <person name="Bouchez O."/>
            <person name="Roques C."/>
            <person name="Iampietro C."/>
            <person name="Lluch J."/>
            <person name="Castinel A."/>
            <person name="Donnadieu C."/>
            <person name="Desvignes T."/>
            <person name="Floi Bucao C."/>
            <person name="Jouanno E."/>
            <person name="Wen M."/>
            <person name="Mejri S."/>
            <person name="Dirks R."/>
            <person name="Jansen H."/>
            <person name="Henkel C."/>
            <person name="Chen W.J."/>
            <person name="Zahm M."/>
            <person name="Cabau C."/>
            <person name="Klopp C."/>
            <person name="Thompson A.W."/>
            <person name="Robinson-Rechavi M."/>
            <person name="Braasch I."/>
            <person name="Lecointre G."/>
            <person name="Bobe J."/>
            <person name="Postlethwait J.H."/>
            <person name="Berthelot C."/>
            <person name="Roest Crollius H."/>
            <person name="Guiguen Y."/>
        </authorList>
    </citation>
    <scope>NUCLEOTIDE SEQUENCE</scope>
    <source>
        <strain evidence="7">Concon-B</strain>
    </source>
</reference>
<dbReference type="SUPFAM" id="SSF57845">
    <property type="entry name" value="B-box zinc-binding domain"/>
    <property type="match status" value="1"/>
</dbReference>